<proteinExistence type="predicted"/>
<dbReference type="EMBL" id="JAWDGP010003786">
    <property type="protein sequence ID" value="KAK3770853.1"/>
    <property type="molecule type" value="Genomic_DNA"/>
</dbReference>
<comment type="caution">
    <text evidence="1">The sequence shown here is derived from an EMBL/GenBank/DDBJ whole genome shotgun (WGS) entry which is preliminary data.</text>
</comment>
<gene>
    <name evidence="1" type="ORF">RRG08_036453</name>
</gene>
<dbReference type="Proteomes" id="UP001283361">
    <property type="component" value="Unassembled WGS sequence"/>
</dbReference>
<evidence type="ECO:0000313" key="1">
    <source>
        <dbReference type="EMBL" id="KAK3770853.1"/>
    </source>
</evidence>
<organism evidence="1 2">
    <name type="scientific">Elysia crispata</name>
    <name type="common">lettuce slug</name>
    <dbReference type="NCBI Taxonomy" id="231223"/>
    <lineage>
        <taxon>Eukaryota</taxon>
        <taxon>Metazoa</taxon>
        <taxon>Spiralia</taxon>
        <taxon>Lophotrochozoa</taxon>
        <taxon>Mollusca</taxon>
        <taxon>Gastropoda</taxon>
        <taxon>Heterobranchia</taxon>
        <taxon>Euthyneura</taxon>
        <taxon>Panpulmonata</taxon>
        <taxon>Sacoglossa</taxon>
        <taxon>Placobranchoidea</taxon>
        <taxon>Plakobranchidae</taxon>
        <taxon>Elysia</taxon>
    </lineage>
</organism>
<evidence type="ECO:0000313" key="2">
    <source>
        <dbReference type="Proteomes" id="UP001283361"/>
    </source>
</evidence>
<sequence length="79" mass="8949">MSCPSLPLPSVPYARVVVCVSHASRPPLLWLNLTRSFPLGRRFGSQQHLPVYQYWLVARAVLALSQRLDKSENQVVAYI</sequence>
<reference evidence="1" key="1">
    <citation type="journal article" date="2023" name="G3 (Bethesda)">
        <title>A reference genome for the long-term kleptoplast-retaining sea slug Elysia crispata morphotype clarki.</title>
        <authorList>
            <person name="Eastman K.E."/>
            <person name="Pendleton A.L."/>
            <person name="Shaikh M.A."/>
            <person name="Suttiyut T."/>
            <person name="Ogas R."/>
            <person name="Tomko P."/>
            <person name="Gavelis G."/>
            <person name="Widhalm J.R."/>
            <person name="Wisecaver J.H."/>
        </authorList>
    </citation>
    <scope>NUCLEOTIDE SEQUENCE</scope>
    <source>
        <strain evidence="1">ECLA1</strain>
    </source>
</reference>
<protein>
    <submittedName>
        <fullName evidence="1">Uncharacterized protein</fullName>
    </submittedName>
</protein>
<keyword evidence="2" id="KW-1185">Reference proteome</keyword>
<accession>A0AAE0ZKC1</accession>
<name>A0AAE0ZKC1_9GAST</name>
<dbReference type="AlphaFoldDB" id="A0AAE0ZKC1"/>